<protein>
    <submittedName>
        <fullName evidence="1">Uncharacterized protein</fullName>
    </submittedName>
</protein>
<name>A0ABN3QNM1_9ACTN</name>
<keyword evidence="2" id="KW-1185">Reference proteome</keyword>
<reference evidence="1 2" key="1">
    <citation type="journal article" date="2019" name="Int. J. Syst. Evol. Microbiol.">
        <title>The Global Catalogue of Microorganisms (GCM) 10K type strain sequencing project: providing services to taxonomists for standard genome sequencing and annotation.</title>
        <authorList>
            <consortium name="The Broad Institute Genomics Platform"/>
            <consortium name="The Broad Institute Genome Sequencing Center for Infectious Disease"/>
            <person name="Wu L."/>
            <person name="Ma J."/>
        </authorList>
    </citation>
    <scope>NUCLEOTIDE SEQUENCE [LARGE SCALE GENOMIC DNA]</scope>
    <source>
        <strain evidence="1 2">JCM 6833</strain>
    </source>
</reference>
<organism evidence="1 2">
    <name type="scientific">Actinomadura fulvescens</name>
    <dbReference type="NCBI Taxonomy" id="46160"/>
    <lineage>
        <taxon>Bacteria</taxon>
        <taxon>Bacillati</taxon>
        <taxon>Actinomycetota</taxon>
        <taxon>Actinomycetes</taxon>
        <taxon>Streptosporangiales</taxon>
        <taxon>Thermomonosporaceae</taxon>
        <taxon>Actinomadura</taxon>
    </lineage>
</organism>
<dbReference type="Proteomes" id="UP001501509">
    <property type="component" value="Unassembled WGS sequence"/>
</dbReference>
<accession>A0ABN3QNM1</accession>
<evidence type="ECO:0000313" key="1">
    <source>
        <dbReference type="EMBL" id="GAA2630948.1"/>
    </source>
</evidence>
<dbReference type="RefSeq" id="WP_344547819.1">
    <property type="nucleotide sequence ID" value="NZ_BAAATD010000015.1"/>
</dbReference>
<proteinExistence type="predicted"/>
<evidence type="ECO:0000313" key="2">
    <source>
        <dbReference type="Proteomes" id="UP001501509"/>
    </source>
</evidence>
<sequence>MVKIRLTGLPAEVQAAADRIADVVTLLETSRPYPRRGNSRLVSLYLEADVSTAPTAGDTDDHPSDK</sequence>
<comment type="caution">
    <text evidence="1">The sequence shown here is derived from an EMBL/GenBank/DDBJ whole genome shotgun (WGS) entry which is preliminary data.</text>
</comment>
<gene>
    <name evidence="1" type="ORF">GCM10010411_81130</name>
</gene>
<dbReference type="EMBL" id="BAAATD010000015">
    <property type="protein sequence ID" value="GAA2630948.1"/>
    <property type="molecule type" value="Genomic_DNA"/>
</dbReference>